<evidence type="ECO:0000256" key="6">
    <source>
        <dbReference type="ARBA" id="ARBA00023170"/>
    </source>
</evidence>
<reference evidence="10 11" key="1">
    <citation type="journal article" date="2018" name="Sci. Rep.">
        <title>Comparative analysis of the Pocillopora damicornis genome highlights role of immune system in coral evolution.</title>
        <authorList>
            <person name="Cunning R."/>
            <person name="Bay R.A."/>
            <person name="Gillette P."/>
            <person name="Baker A.C."/>
            <person name="Traylor-Knowles N."/>
        </authorList>
    </citation>
    <scope>NUCLEOTIDE SEQUENCE [LARGE SCALE GENOMIC DNA]</scope>
    <source>
        <strain evidence="10">RSMAS</strain>
        <tissue evidence="10">Whole animal</tissue>
    </source>
</reference>
<dbReference type="InterPro" id="IPR017452">
    <property type="entry name" value="GPCR_Rhodpsn_7TM"/>
</dbReference>
<feature type="domain" description="G-protein coupled receptors family 1 profile" evidence="9">
    <location>
        <begin position="23"/>
        <end position="285"/>
    </location>
</feature>
<evidence type="ECO:0000259" key="9">
    <source>
        <dbReference type="PROSITE" id="PS50262"/>
    </source>
</evidence>
<keyword evidence="7" id="KW-0807">Transducer</keyword>
<evidence type="ECO:0000313" key="11">
    <source>
        <dbReference type="Proteomes" id="UP000275408"/>
    </source>
</evidence>
<dbReference type="PANTHER" id="PTHR24241:SF76">
    <property type="entry name" value="NEUROPEPTIDE SIFAMIDE RECEPTOR"/>
    <property type="match status" value="1"/>
</dbReference>
<dbReference type="CDD" id="cd00637">
    <property type="entry name" value="7tm_classA_rhodopsin-like"/>
    <property type="match status" value="1"/>
</dbReference>
<accession>A0A3M6T624</accession>
<name>A0A3M6T624_POCDA</name>
<feature type="transmembrane region" description="Helical" evidence="8">
    <location>
        <begin position="12"/>
        <end position="31"/>
    </location>
</feature>
<feature type="transmembrane region" description="Helical" evidence="8">
    <location>
        <begin position="268"/>
        <end position="286"/>
    </location>
</feature>
<feature type="transmembrane region" description="Helical" evidence="8">
    <location>
        <begin position="43"/>
        <end position="60"/>
    </location>
</feature>
<evidence type="ECO:0000256" key="7">
    <source>
        <dbReference type="RuleBase" id="RU000688"/>
    </source>
</evidence>
<feature type="transmembrane region" description="Helical" evidence="8">
    <location>
        <begin position="130"/>
        <end position="151"/>
    </location>
</feature>
<evidence type="ECO:0000256" key="8">
    <source>
        <dbReference type="SAM" id="Phobius"/>
    </source>
</evidence>
<comment type="caution">
    <text evidence="10">The sequence shown here is derived from an EMBL/GenBank/DDBJ whole genome shotgun (WGS) entry which is preliminary data.</text>
</comment>
<dbReference type="PANTHER" id="PTHR24241">
    <property type="entry name" value="NEUROPEPTIDE RECEPTOR-RELATED G-PROTEIN COUPLED RECEPTOR"/>
    <property type="match status" value="1"/>
</dbReference>
<dbReference type="InterPro" id="IPR000276">
    <property type="entry name" value="GPCR_Rhodpsn"/>
</dbReference>
<evidence type="ECO:0000256" key="3">
    <source>
        <dbReference type="ARBA" id="ARBA00022692"/>
    </source>
</evidence>
<dbReference type="AlphaFoldDB" id="A0A3M6T624"/>
<comment type="subcellular location">
    <subcellularLocation>
        <location evidence="1">Cell membrane</location>
        <topology evidence="1">Multi-pass membrane protein</topology>
    </subcellularLocation>
</comment>
<protein>
    <recommendedName>
        <fullName evidence="9">G-protein coupled receptors family 1 profile domain-containing protein</fullName>
    </recommendedName>
</protein>
<keyword evidence="3 7" id="KW-0812">Transmembrane</keyword>
<dbReference type="GO" id="GO:0042277">
    <property type="term" value="F:peptide binding"/>
    <property type="evidence" value="ECO:0007669"/>
    <property type="project" value="TreeGrafter"/>
</dbReference>
<dbReference type="OMA" id="NELEYCQ"/>
<dbReference type="PROSITE" id="PS50262">
    <property type="entry name" value="G_PROTEIN_RECEP_F1_2"/>
    <property type="match status" value="1"/>
</dbReference>
<proteinExistence type="inferred from homology"/>
<dbReference type="EMBL" id="RCHS01004216">
    <property type="protein sequence ID" value="RMX36812.1"/>
    <property type="molecule type" value="Genomic_DNA"/>
</dbReference>
<gene>
    <name evidence="10" type="ORF">pdam_00009017</name>
</gene>
<dbReference type="OrthoDB" id="5970631at2759"/>
<organism evidence="10 11">
    <name type="scientific">Pocillopora damicornis</name>
    <name type="common">Cauliflower coral</name>
    <name type="synonym">Millepora damicornis</name>
    <dbReference type="NCBI Taxonomy" id="46731"/>
    <lineage>
        <taxon>Eukaryota</taxon>
        <taxon>Metazoa</taxon>
        <taxon>Cnidaria</taxon>
        <taxon>Anthozoa</taxon>
        <taxon>Hexacorallia</taxon>
        <taxon>Scleractinia</taxon>
        <taxon>Astrocoeniina</taxon>
        <taxon>Pocilloporidae</taxon>
        <taxon>Pocillopora</taxon>
    </lineage>
</organism>
<keyword evidence="6 7" id="KW-0675">Receptor</keyword>
<dbReference type="FunFam" id="1.20.1070.10:FF:000368">
    <property type="entry name" value="Predicted protein"/>
    <property type="match status" value="1"/>
</dbReference>
<keyword evidence="5 8" id="KW-0472">Membrane</keyword>
<evidence type="ECO:0000256" key="2">
    <source>
        <dbReference type="ARBA" id="ARBA00022475"/>
    </source>
</evidence>
<evidence type="ECO:0000256" key="1">
    <source>
        <dbReference type="ARBA" id="ARBA00004651"/>
    </source>
</evidence>
<evidence type="ECO:0000313" key="10">
    <source>
        <dbReference type="EMBL" id="RMX36812.1"/>
    </source>
</evidence>
<feature type="transmembrane region" description="Helical" evidence="8">
    <location>
        <begin position="222"/>
        <end position="243"/>
    </location>
</feature>
<dbReference type="Gene3D" id="1.20.1070.10">
    <property type="entry name" value="Rhodopsin 7-helix transmembrane proteins"/>
    <property type="match status" value="1"/>
</dbReference>
<dbReference type="SUPFAM" id="SSF81321">
    <property type="entry name" value="Family A G protein-coupled receptor-like"/>
    <property type="match status" value="1"/>
</dbReference>
<feature type="transmembrane region" description="Helical" evidence="8">
    <location>
        <begin position="171"/>
        <end position="190"/>
    </location>
</feature>
<evidence type="ECO:0000256" key="4">
    <source>
        <dbReference type="ARBA" id="ARBA00022989"/>
    </source>
</evidence>
<dbReference type="Pfam" id="PF00001">
    <property type="entry name" value="7tm_1"/>
    <property type="match status" value="1"/>
</dbReference>
<keyword evidence="7" id="KW-0297">G-protein coupled receptor</keyword>
<dbReference type="GO" id="GO:0005886">
    <property type="term" value="C:plasma membrane"/>
    <property type="evidence" value="ECO:0007669"/>
    <property type="project" value="UniProtKB-SubCell"/>
</dbReference>
<dbReference type="GO" id="GO:0004930">
    <property type="term" value="F:G protein-coupled receptor activity"/>
    <property type="evidence" value="ECO:0007669"/>
    <property type="project" value="UniProtKB-KW"/>
</dbReference>
<keyword evidence="2" id="KW-1003">Cell membrane</keyword>
<comment type="similarity">
    <text evidence="7">Belongs to the G-protein coupled receptor 1 family.</text>
</comment>
<sequence>MSSTTDIIFKIVFSLMLTINLLGNSLVIHVVRRNRRMHTPMNYLLANLALADLLFAVFFIPRRLFITEFKQPGGWLGDILCKTFTHANLSWVASVAAVITLLFIAWERYVAIIHPHNPRGRMTKGKLRKLIIISWVASVIFLLPETWVLHYDEQIRSCAWDFPDWLGRADSAMWLFAIGLFPLGTMGILYGRVVRRLWFTADHSTSTAQRTMVKSRKRVTKAVLVVTVVLGISWLPNLIYYFLEMFLLINDTATIETSVNSSEKVFRVVSYVFISINSTVNPAIYATQDTTFRRYMWRTLTNCFGSRNRKVSGDLQQSRVTVSGAAFALRGAGIECKLENAEGNELEYCQESQQ</sequence>
<dbReference type="PRINTS" id="PR00237">
    <property type="entry name" value="GPCRRHODOPSN"/>
</dbReference>
<evidence type="ECO:0000256" key="5">
    <source>
        <dbReference type="ARBA" id="ARBA00023136"/>
    </source>
</evidence>
<keyword evidence="11" id="KW-1185">Reference proteome</keyword>
<feature type="transmembrane region" description="Helical" evidence="8">
    <location>
        <begin position="89"/>
        <end position="109"/>
    </location>
</feature>
<dbReference type="GO" id="GO:0032870">
    <property type="term" value="P:cellular response to hormone stimulus"/>
    <property type="evidence" value="ECO:0007669"/>
    <property type="project" value="TreeGrafter"/>
</dbReference>
<keyword evidence="4 8" id="KW-1133">Transmembrane helix</keyword>
<dbReference type="PROSITE" id="PS00237">
    <property type="entry name" value="G_PROTEIN_RECEP_F1_1"/>
    <property type="match status" value="1"/>
</dbReference>
<dbReference type="STRING" id="46731.A0A3M6T624"/>
<dbReference type="Proteomes" id="UP000275408">
    <property type="component" value="Unassembled WGS sequence"/>
</dbReference>